<dbReference type="AlphaFoldDB" id="A0A6C0IYL5"/>
<name>A0A6C0IYL5_9ZZZZ</name>
<evidence type="ECO:0000313" key="2">
    <source>
        <dbReference type="EMBL" id="QHT97546.1"/>
    </source>
</evidence>
<dbReference type="EMBL" id="MN740280">
    <property type="protein sequence ID" value="QHT97546.1"/>
    <property type="molecule type" value="Genomic_DNA"/>
</dbReference>
<organism evidence="2">
    <name type="scientific">viral metagenome</name>
    <dbReference type="NCBI Taxonomy" id="1070528"/>
    <lineage>
        <taxon>unclassified sequences</taxon>
        <taxon>metagenomes</taxon>
        <taxon>organismal metagenomes</taxon>
    </lineage>
</organism>
<sequence>MYLGCYDTKLYSFRTRINFLVVGIILIILGVQSTTQMFNDAIQNYKYINIITIVFLTLGPFLIFLSFIHLGKKNNDYTQINL</sequence>
<protein>
    <submittedName>
        <fullName evidence="2">Uncharacterized protein</fullName>
    </submittedName>
</protein>
<reference evidence="2" key="1">
    <citation type="journal article" date="2020" name="Nature">
        <title>Giant virus diversity and host interactions through global metagenomics.</title>
        <authorList>
            <person name="Schulz F."/>
            <person name="Roux S."/>
            <person name="Paez-Espino D."/>
            <person name="Jungbluth S."/>
            <person name="Walsh D.A."/>
            <person name="Denef V.J."/>
            <person name="McMahon K.D."/>
            <person name="Konstantinidis K.T."/>
            <person name="Eloe-Fadrosh E.A."/>
            <person name="Kyrpides N.C."/>
            <person name="Woyke T."/>
        </authorList>
    </citation>
    <scope>NUCLEOTIDE SEQUENCE</scope>
    <source>
        <strain evidence="2">GVMAG-M-3300025138-11</strain>
    </source>
</reference>
<accession>A0A6C0IYL5</accession>
<feature type="transmembrane region" description="Helical" evidence="1">
    <location>
        <begin position="17"/>
        <end position="35"/>
    </location>
</feature>
<feature type="transmembrane region" description="Helical" evidence="1">
    <location>
        <begin position="47"/>
        <end position="68"/>
    </location>
</feature>
<keyword evidence="1" id="KW-0472">Membrane</keyword>
<keyword evidence="1" id="KW-0812">Transmembrane</keyword>
<keyword evidence="1" id="KW-1133">Transmembrane helix</keyword>
<proteinExistence type="predicted"/>
<evidence type="ECO:0000256" key="1">
    <source>
        <dbReference type="SAM" id="Phobius"/>
    </source>
</evidence>